<dbReference type="EMBL" id="FRAU01000002">
    <property type="protein sequence ID" value="SHK34812.1"/>
    <property type="molecule type" value="Genomic_DNA"/>
</dbReference>
<dbReference type="OrthoDB" id="9759776at2"/>
<dbReference type="InterPro" id="IPR013783">
    <property type="entry name" value="Ig-like_fold"/>
</dbReference>
<keyword evidence="1" id="KW-0732">Signal</keyword>
<feature type="signal peptide" evidence="1">
    <location>
        <begin position="1"/>
        <end position="28"/>
    </location>
</feature>
<dbReference type="STRING" id="633813.SAMN04488087_0933"/>
<feature type="domain" description="Secretion system C-terminal sorting" evidence="2">
    <location>
        <begin position="606"/>
        <end position="682"/>
    </location>
</feature>
<gene>
    <name evidence="3" type="ORF">SAMN04488087_0933</name>
</gene>
<evidence type="ECO:0000259" key="2">
    <source>
        <dbReference type="Pfam" id="PF18962"/>
    </source>
</evidence>
<dbReference type="RefSeq" id="WP_072714790.1">
    <property type="nucleotide sequence ID" value="NZ_FRAU01000002.1"/>
</dbReference>
<dbReference type="Gene3D" id="2.60.40.4070">
    <property type="match status" value="1"/>
</dbReference>
<organism evidence="3 4">
    <name type="scientific">Rhodothermus profundi</name>
    <dbReference type="NCBI Taxonomy" id="633813"/>
    <lineage>
        <taxon>Bacteria</taxon>
        <taxon>Pseudomonadati</taxon>
        <taxon>Rhodothermota</taxon>
        <taxon>Rhodothermia</taxon>
        <taxon>Rhodothermales</taxon>
        <taxon>Rhodothermaceae</taxon>
        <taxon>Rhodothermus</taxon>
    </lineage>
</organism>
<dbReference type="AlphaFoldDB" id="A0A1M6RQQ2"/>
<sequence length="684" mass="75962">MVSATTKLGGRLGLLLMAAVLMAGQALAQRTVTLRLNTATLPDTTGTADGLIQVRGQITNQNWPFTLPDGNVISWDDQTTLKPRNVGGDYWEISFQIPDNEELQFKFFSTQADQIQGLGGWEDGNNHVLAAGTGDTTLVLHFFEKGGDFAYDWRPWQQKPDTIAVWFRVYVSTEEGAADGYDPNADSVVVGVRGDPLNGAGPLDWGSTKVILRRESSDQAQPGYHLFSGVAYYPASLAGTEQQYKFFIEPNGWEEGNLTGNRSFIIPDKDTTLHWVYYGNTKPVDLLGQQRVTAQVIFTVDIDPLVNAGLFDKQRGDTIIVRGDFNGWGNCLDAGNPDDCALFESVDPTQYTTSIPLTSFPNTEFNYKFYVDYAPADWPEGWEEPLDYGGSNRRFIFTGDDPLNLGVQFFNDVRAGNVIPQGTQINVTFQVDMSPALNFQVKRAFDPQKDSVYVVFEDPLWRLTQARPLGLNDLDPLLLSDPDGDLIYTGTLTVTGPTYNGIGFRYRYGNTVDGFVDEGDGGFAPGRRRYQYILPSAAKNWPTDYTMPLVQFQEKGALPFECNPTADVASLPQDVQDLCYPAGTSPTAVELVDGTRPEQFTLSRNYPNPFSDRTTFEYTLPETQPVRVRVYDLLGRVVATLVDEVQPAGTYRVVFRADGLSSGIYVYRLETPAGVYARKMMIVR</sequence>
<proteinExistence type="predicted"/>
<dbReference type="Proteomes" id="UP000185812">
    <property type="component" value="Unassembled WGS sequence"/>
</dbReference>
<dbReference type="InterPro" id="IPR026444">
    <property type="entry name" value="Secre_tail"/>
</dbReference>
<protein>
    <submittedName>
        <fullName evidence="3">Por secretion system C-terminal sorting domain-containing protein</fullName>
    </submittedName>
</protein>
<reference evidence="4" key="1">
    <citation type="submission" date="2016-11" db="EMBL/GenBank/DDBJ databases">
        <authorList>
            <person name="Varghese N."/>
            <person name="Submissions S."/>
        </authorList>
    </citation>
    <scope>NUCLEOTIDE SEQUENCE [LARGE SCALE GENOMIC DNA]</scope>
    <source>
        <strain evidence="4">DSM 22212</strain>
    </source>
</reference>
<evidence type="ECO:0000313" key="3">
    <source>
        <dbReference type="EMBL" id="SHK34812.1"/>
    </source>
</evidence>
<dbReference type="InterPro" id="IPR013784">
    <property type="entry name" value="Carb-bd-like_fold"/>
</dbReference>
<dbReference type="Gene3D" id="2.60.40.10">
    <property type="entry name" value="Immunoglobulins"/>
    <property type="match status" value="1"/>
</dbReference>
<evidence type="ECO:0000256" key="1">
    <source>
        <dbReference type="SAM" id="SignalP"/>
    </source>
</evidence>
<accession>A0A1M6RQQ2</accession>
<dbReference type="GO" id="GO:0030246">
    <property type="term" value="F:carbohydrate binding"/>
    <property type="evidence" value="ECO:0007669"/>
    <property type="project" value="InterPro"/>
</dbReference>
<dbReference type="NCBIfam" id="TIGR04183">
    <property type="entry name" value="Por_Secre_tail"/>
    <property type="match status" value="1"/>
</dbReference>
<dbReference type="Pfam" id="PF18962">
    <property type="entry name" value="Por_Secre_tail"/>
    <property type="match status" value="1"/>
</dbReference>
<feature type="chain" id="PRO_5012477792" evidence="1">
    <location>
        <begin position="29"/>
        <end position="684"/>
    </location>
</feature>
<name>A0A1M6RQQ2_9BACT</name>
<evidence type="ECO:0000313" key="4">
    <source>
        <dbReference type="Proteomes" id="UP000185812"/>
    </source>
</evidence>
<dbReference type="SUPFAM" id="SSF49452">
    <property type="entry name" value="Starch-binding domain-like"/>
    <property type="match status" value="1"/>
</dbReference>
<keyword evidence="4" id="KW-1185">Reference proteome</keyword>